<keyword evidence="3" id="KW-1185">Reference proteome</keyword>
<evidence type="ECO:0000256" key="1">
    <source>
        <dbReference type="SAM" id="MobiDB-lite"/>
    </source>
</evidence>
<comment type="caution">
    <text evidence="2">The sequence shown here is derived from an EMBL/GenBank/DDBJ whole genome shotgun (WGS) entry which is preliminary data.</text>
</comment>
<feature type="region of interest" description="Disordered" evidence="1">
    <location>
        <begin position="75"/>
        <end position="94"/>
    </location>
</feature>
<proteinExistence type="predicted"/>
<evidence type="ECO:0000313" key="2">
    <source>
        <dbReference type="EMBL" id="PNP73565.1"/>
    </source>
</evidence>
<name>A0A2K0VU48_GIBNY</name>
<gene>
    <name evidence="2" type="ORF">FNYG_13084</name>
</gene>
<reference evidence="2 3" key="1">
    <citation type="submission" date="2017-06" db="EMBL/GenBank/DDBJ databases">
        <title>Genome of Fusarium nygamai isolate CS10214.</title>
        <authorList>
            <person name="Gardiner D.M."/>
            <person name="Obanor F."/>
            <person name="Kazan K."/>
        </authorList>
    </citation>
    <scope>NUCLEOTIDE SEQUENCE [LARGE SCALE GENOMIC DNA]</scope>
    <source>
        <strain evidence="2 3">CS10214</strain>
    </source>
</reference>
<feature type="region of interest" description="Disordered" evidence="1">
    <location>
        <begin position="1"/>
        <end position="35"/>
    </location>
</feature>
<accession>A0A2K0VU48</accession>
<evidence type="ECO:0000313" key="3">
    <source>
        <dbReference type="Proteomes" id="UP000236664"/>
    </source>
</evidence>
<dbReference type="AlphaFoldDB" id="A0A2K0VU48"/>
<protein>
    <submittedName>
        <fullName evidence="2">Uncharacterized protein</fullName>
    </submittedName>
</protein>
<organism evidence="2 3">
    <name type="scientific">Gibberella nygamai</name>
    <name type="common">Bean root rot disease fungus</name>
    <name type="synonym">Fusarium nygamai</name>
    <dbReference type="NCBI Taxonomy" id="42673"/>
    <lineage>
        <taxon>Eukaryota</taxon>
        <taxon>Fungi</taxon>
        <taxon>Dikarya</taxon>
        <taxon>Ascomycota</taxon>
        <taxon>Pezizomycotina</taxon>
        <taxon>Sordariomycetes</taxon>
        <taxon>Hypocreomycetidae</taxon>
        <taxon>Hypocreales</taxon>
        <taxon>Nectriaceae</taxon>
        <taxon>Fusarium</taxon>
        <taxon>Fusarium fujikuroi species complex</taxon>
    </lineage>
</organism>
<dbReference type="EMBL" id="MTQA01000265">
    <property type="protein sequence ID" value="PNP73565.1"/>
    <property type="molecule type" value="Genomic_DNA"/>
</dbReference>
<sequence length="94" mass="10170">MASQDKTNDGLEIQVTNEQTETRRDIAGNPEGIPEPVIKNGVVVSSATKPEAKSVCLARLTLHLQLVPWSLQQGGEATSQKARSYHSAPDLFDV</sequence>
<dbReference type="Proteomes" id="UP000236664">
    <property type="component" value="Unassembled WGS sequence"/>
</dbReference>